<keyword evidence="7 19" id="KW-1003">Cell membrane</keyword>
<dbReference type="RefSeq" id="WP_123928807.1">
    <property type="nucleotide sequence ID" value="NZ_CP033896.1"/>
</dbReference>
<dbReference type="GO" id="GO:0051073">
    <property type="term" value="F:adenosylcobinamide-GDP ribazoletransferase activity"/>
    <property type="evidence" value="ECO:0007669"/>
    <property type="project" value="UniProtKB-UniRule"/>
</dbReference>
<accession>A0A3G6J794</accession>
<proteinExistence type="inferred from homology"/>
<comment type="subcellular location">
    <subcellularLocation>
        <location evidence="2 19">Cell membrane</location>
        <topology evidence="2 19">Multi-pass membrane protein</topology>
    </subcellularLocation>
</comment>
<dbReference type="Proteomes" id="UP000269019">
    <property type="component" value="Chromosome"/>
</dbReference>
<keyword evidence="21" id="KW-1185">Reference proteome</keyword>
<dbReference type="Pfam" id="PF02654">
    <property type="entry name" value="CobS"/>
    <property type="match status" value="1"/>
</dbReference>
<dbReference type="HAMAP" id="MF_00719">
    <property type="entry name" value="CobS"/>
    <property type="match status" value="1"/>
</dbReference>
<evidence type="ECO:0000256" key="12">
    <source>
        <dbReference type="ARBA" id="ARBA00022989"/>
    </source>
</evidence>
<reference evidence="20 21" key="1">
    <citation type="submission" date="2018-11" db="EMBL/GenBank/DDBJ databases">
        <authorList>
            <person name="Kleinhagauer T."/>
            <person name="Glaeser S.P."/>
            <person name="Spergser J."/>
            <person name="Ruckert C."/>
            <person name="Kaempfer P."/>
            <person name="Busse H.-J."/>
        </authorList>
    </citation>
    <scope>NUCLEOTIDE SEQUENCE [LARGE SCALE GENOMIC DNA]</scope>
    <source>
        <strain evidence="20 21">200CH</strain>
    </source>
</reference>
<evidence type="ECO:0000256" key="6">
    <source>
        <dbReference type="ARBA" id="ARBA00015850"/>
    </source>
</evidence>
<keyword evidence="13 19" id="KW-0472">Membrane</keyword>
<feature type="transmembrane region" description="Helical" evidence="19">
    <location>
        <begin position="165"/>
        <end position="187"/>
    </location>
</feature>
<evidence type="ECO:0000256" key="18">
    <source>
        <dbReference type="ARBA" id="ARBA00049504"/>
    </source>
</evidence>
<comment type="function">
    <text evidence="14 19">Joins adenosylcobinamide-GDP and alpha-ribazole to generate adenosylcobalamin (Ado-cobalamin). Also synthesizes adenosylcobalamin 5'-phosphate from adenosylcobinamide-GDP and alpha-ribazole 5'-phosphate.</text>
</comment>
<sequence>MSGKGGSSGEIRRDADGRERFDDRPGFVWEGFRTMMSWVTVVPMPAANHPFDRTTGRRAVFFLPVVGLLFGILAMVIAAVGVVLQLPPLLPATGIVAGWLVANRMMHLDGLCDVGDALGSFAPPARAQQILADKATGALGMGAAAVVLGIQVAGVYTVLSLPFPAVAVLLVGMIPVAGRIGGMLVTVRPNQPFNPQSFGALMIGTVPKRWVAGWAVCVAVVWGLLLAAVVPAAVDSPLAATGNVLQALTQWFAVIPAAALLLLLLVSARWVRYLSAAFDGLNGDCIGATVEFATASAAVFIALLAYAVATVGGII</sequence>
<evidence type="ECO:0000256" key="8">
    <source>
        <dbReference type="ARBA" id="ARBA00022573"/>
    </source>
</evidence>
<evidence type="ECO:0000256" key="7">
    <source>
        <dbReference type="ARBA" id="ARBA00022475"/>
    </source>
</evidence>
<evidence type="ECO:0000256" key="10">
    <source>
        <dbReference type="ARBA" id="ARBA00022692"/>
    </source>
</evidence>
<evidence type="ECO:0000256" key="11">
    <source>
        <dbReference type="ARBA" id="ARBA00022842"/>
    </source>
</evidence>
<organism evidence="20 21">
    <name type="scientific">Corynebacterium choanae</name>
    <dbReference type="NCBI Taxonomy" id="1862358"/>
    <lineage>
        <taxon>Bacteria</taxon>
        <taxon>Bacillati</taxon>
        <taxon>Actinomycetota</taxon>
        <taxon>Actinomycetes</taxon>
        <taxon>Mycobacteriales</taxon>
        <taxon>Corynebacteriaceae</taxon>
        <taxon>Corynebacterium</taxon>
    </lineage>
</organism>
<keyword evidence="9 19" id="KW-0808">Transferase</keyword>
<evidence type="ECO:0000256" key="17">
    <source>
        <dbReference type="ARBA" id="ARBA00048623"/>
    </source>
</evidence>
<dbReference type="PANTHER" id="PTHR34148:SF1">
    <property type="entry name" value="ADENOSYLCOBINAMIDE-GDP RIBAZOLETRANSFERASE"/>
    <property type="match status" value="1"/>
</dbReference>
<evidence type="ECO:0000256" key="4">
    <source>
        <dbReference type="ARBA" id="ARBA00010561"/>
    </source>
</evidence>
<evidence type="ECO:0000256" key="15">
    <source>
        <dbReference type="ARBA" id="ARBA00032605"/>
    </source>
</evidence>
<comment type="pathway">
    <text evidence="3 19">Cofactor biosynthesis; adenosylcobalamin biosynthesis; adenosylcobalamin from cob(II)yrinate a,c-diamide: step 7/7.</text>
</comment>
<dbReference type="AlphaFoldDB" id="A0A3G6J794"/>
<evidence type="ECO:0000256" key="1">
    <source>
        <dbReference type="ARBA" id="ARBA00001946"/>
    </source>
</evidence>
<evidence type="ECO:0000256" key="13">
    <source>
        <dbReference type="ARBA" id="ARBA00023136"/>
    </source>
</evidence>
<dbReference type="EMBL" id="CP033896">
    <property type="protein sequence ID" value="AZA13985.1"/>
    <property type="molecule type" value="Genomic_DNA"/>
</dbReference>
<protein>
    <recommendedName>
        <fullName evidence="6 19">Adenosylcobinamide-GDP ribazoletransferase</fullName>
        <ecNumber evidence="5 19">2.7.8.26</ecNumber>
    </recommendedName>
    <alternativeName>
        <fullName evidence="16 19">Cobalamin synthase</fullName>
    </alternativeName>
    <alternativeName>
        <fullName evidence="15 19">Cobalamin-5'-phosphate synthase</fullName>
    </alternativeName>
</protein>
<feature type="transmembrane region" description="Helical" evidence="19">
    <location>
        <begin position="59"/>
        <end position="80"/>
    </location>
</feature>
<dbReference type="GO" id="GO:0009236">
    <property type="term" value="P:cobalamin biosynthetic process"/>
    <property type="evidence" value="ECO:0007669"/>
    <property type="project" value="UniProtKB-UniRule"/>
</dbReference>
<feature type="transmembrane region" description="Helical" evidence="19">
    <location>
        <begin position="86"/>
        <end position="102"/>
    </location>
</feature>
<keyword evidence="8 19" id="KW-0169">Cobalamin biosynthesis</keyword>
<feature type="transmembrane region" description="Helical" evidence="19">
    <location>
        <begin position="138"/>
        <end position="159"/>
    </location>
</feature>
<feature type="transmembrane region" description="Helical" evidence="19">
    <location>
        <begin position="250"/>
        <end position="271"/>
    </location>
</feature>
<evidence type="ECO:0000256" key="19">
    <source>
        <dbReference type="HAMAP-Rule" id="MF_00719"/>
    </source>
</evidence>
<dbReference type="EC" id="2.7.8.26" evidence="5 19"/>
<dbReference type="GO" id="GO:0005886">
    <property type="term" value="C:plasma membrane"/>
    <property type="evidence" value="ECO:0007669"/>
    <property type="project" value="UniProtKB-SubCell"/>
</dbReference>
<dbReference type="GO" id="GO:0008818">
    <property type="term" value="F:cobalamin 5'-phosphate synthase activity"/>
    <property type="evidence" value="ECO:0007669"/>
    <property type="project" value="UniProtKB-UniRule"/>
</dbReference>
<evidence type="ECO:0000313" key="21">
    <source>
        <dbReference type="Proteomes" id="UP000269019"/>
    </source>
</evidence>
<evidence type="ECO:0000256" key="16">
    <source>
        <dbReference type="ARBA" id="ARBA00032853"/>
    </source>
</evidence>
<dbReference type="PANTHER" id="PTHR34148">
    <property type="entry name" value="ADENOSYLCOBINAMIDE-GDP RIBAZOLETRANSFERASE"/>
    <property type="match status" value="1"/>
</dbReference>
<keyword evidence="12 19" id="KW-1133">Transmembrane helix</keyword>
<comment type="catalytic activity">
    <reaction evidence="17 19">
        <text>alpha-ribazole + adenosylcob(III)inamide-GDP = adenosylcob(III)alamin + GMP + H(+)</text>
        <dbReference type="Rhea" id="RHEA:16049"/>
        <dbReference type="ChEBI" id="CHEBI:10329"/>
        <dbReference type="ChEBI" id="CHEBI:15378"/>
        <dbReference type="ChEBI" id="CHEBI:18408"/>
        <dbReference type="ChEBI" id="CHEBI:58115"/>
        <dbReference type="ChEBI" id="CHEBI:60487"/>
        <dbReference type="EC" id="2.7.8.26"/>
    </reaction>
</comment>
<gene>
    <name evidence="19" type="primary">cobS</name>
    <name evidence="20" type="ORF">CCHOA_07965</name>
</gene>
<comment type="catalytic activity">
    <reaction evidence="18 19">
        <text>alpha-ribazole 5'-phosphate + adenosylcob(III)inamide-GDP = adenosylcob(III)alamin 5'-phosphate + GMP + H(+)</text>
        <dbReference type="Rhea" id="RHEA:23560"/>
        <dbReference type="ChEBI" id="CHEBI:15378"/>
        <dbReference type="ChEBI" id="CHEBI:57918"/>
        <dbReference type="ChEBI" id="CHEBI:58115"/>
        <dbReference type="ChEBI" id="CHEBI:60487"/>
        <dbReference type="ChEBI" id="CHEBI:60493"/>
        <dbReference type="EC" id="2.7.8.26"/>
    </reaction>
</comment>
<evidence type="ECO:0000256" key="3">
    <source>
        <dbReference type="ARBA" id="ARBA00004663"/>
    </source>
</evidence>
<dbReference type="OrthoDB" id="9794223at2"/>
<dbReference type="KEGG" id="ccho:CCHOA_07965"/>
<feature type="transmembrane region" description="Helical" evidence="19">
    <location>
        <begin position="211"/>
        <end position="230"/>
    </location>
</feature>
<dbReference type="InterPro" id="IPR003805">
    <property type="entry name" value="CobS"/>
</dbReference>
<evidence type="ECO:0000313" key="20">
    <source>
        <dbReference type="EMBL" id="AZA13985.1"/>
    </source>
</evidence>
<evidence type="ECO:0000256" key="14">
    <source>
        <dbReference type="ARBA" id="ARBA00025228"/>
    </source>
</evidence>
<comment type="similarity">
    <text evidence="4 19">Belongs to the CobS family.</text>
</comment>
<keyword evidence="10 19" id="KW-0812">Transmembrane</keyword>
<keyword evidence="11 19" id="KW-0460">Magnesium</keyword>
<comment type="cofactor">
    <cofactor evidence="1 19">
        <name>Mg(2+)</name>
        <dbReference type="ChEBI" id="CHEBI:18420"/>
    </cofactor>
</comment>
<feature type="transmembrane region" description="Helical" evidence="19">
    <location>
        <begin position="292"/>
        <end position="314"/>
    </location>
</feature>
<dbReference type="UniPathway" id="UPA00148">
    <property type="reaction ID" value="UER00238"/>
</dbReference>
<evidence type="ECO:0000256" key="2">
    <source>
        <dbReference type="ARBA" id="ARBA00004651"/>
    </source>
</evidence>
<name>A0A3G6J794_9CORY</name>
<evidence type="ECO:0000256" key="5">
    <source>
        <dbReference type="ARBA" id="ARBA00013200"/>
    </source>
</evidence>
<evidence type="ECO:0000256" key="9">
    <source>
        <dbReference type="ARBA" id="ARBA00022679"/>
    </source>
</evidence>